<sequence>MEATTLSVGKSVLNGALRYAQSAVAEEVALQLGVRGDQIFITNELEMMQAFLMAAHEDGDDSRVVKVLVKQVRDVAYDVEDTLQEFAVRLEKQSWWRIRRALLDRRRVAKQMKELRANVEDVSQRNMRYNLIKGSGSKAAMAAERSSTMSAALFGIDGARHTAKQQKSKVGLLHLVNNNKNDLRVIAVWGISADLGQMTIIRAVYDNPDIKSKFPCRAWVRLVHPFNPQDFIQSLVTQFHMGIGAKALLGIEKNPQELAEKFDEYVSGSRYLIVLNDLSTIEEWDRVKICFPNNKTGSTIIVSTAQVEVASLCAGEESIVSELRQISGDQVIYAFHEKVARLPPCLARTSADGKEQTSGLQECRTSGDPCHM</sequence>
<evidence type="ECO:0000256" key="4">
    <source>
        <dbReference type="ARBA" id="ARBA00022741"/>
    </source>
</evidence>
<keyword evidence="3" id="KW-0677">Repeat</keyword>
<evidence type="ECO:0000256" key="3">
    <source>
        <dbReference type="ARBA" id="ARBA00022737"/>
    </source>
</evidence>
<dbReference type="InterPro" id="IPR002182">
    <property type="entry name" value="NB-ARC"/>
</dbReference>
<dbReference type="Pfam" id="PF00931">
    <property type="entry name" value="NB-ARC"/>
    <property type="match status" value="1"/>
</dbReference>
<dbReference type="Gene3D" id="3.40.50.300">
    <property type="entry name" value="P-loop containing nucleotide triphosphate hydrolases"/>
    <property type="match status" value="1"/>
</dbReference>
<dbReference type="STRING" id="4572.M8A247"/>
<dbReference type="EMBL" id="KD129420">
    <property type="protein sequence ID" value="EMS58705.1"/>
    <property type="molecule type" value="Genomic_DNA"/>
</dbReference>
<dbReference type="PANTHER" id="PTHR19338">
    <property type="entry name" value="TRANSLOCASE OF INNER MITOCHONDRIAL MEMBRANE 13 HOMOLOG"/>
    <property type="match status" value="1"/>
</dbReference>
<dbReference type="GO" id="GO:0006952">
    <property type="term" value="P:defense response"/>
    <property type="evidence" value="ECO:0007669"/>
    <property type="project" value="UniProtKB-KW"/>
</dbReference>
<dbReference type="SUPFAM" id="SSF52540">
    <property type="entry name" value="P-loop containing nucleoside triphosphate hydrolases"/>
    <property type="match status" value="1"/>
</dbReference>
<dbReference type="OMA" id="WWRIRRA"/>
<gene>
    <name evidence="8" type="ORF">TRIUR3_07431</name>
</gene>
<dbReference type="GO" id="GO:0043531">
    <property type="term" value="F:ADP binding"/>
    <property type="evidence" value="ECO:0007669"/>
    <property type="project" value="InterPro"/>
</dbReference>
<accession>M8A247</accession>
<evidence type="ECO:0000256" key="1">
    <source>
        <dbReference type="ARBA" id="ARBA00008894"/>
    </source>
</evidence>
<keyword evidence="5" id="KW-0611">Plant defense</keyword>
<evidence type="ECO:0000313" key="8">
    <source>
        <dbReference type="EMBL" id="EMS58705.1"/>
    </source>
</evidence>
<dbReference type="CDD" id="cd14798">
    <property type="entry name" value="RX-CC_like"/>
    <property type="match status" value="1"/>
</dbReference>
<feature type="domain" description="Disease resistance N-terminal" evidence="7">
    <location>
        <begin position="13"/>
        <end position="96"/>
    </location>
</feature>
<evidence type="ECO:0000259" key="7">
    <source>
        <dbReference type="Pfam" id="PF18052"/>
    </source>
</evidence>
<dbReference type="eggNOG" id="KOG4658">
    <property type="taxonomic scope" value="Eukaryota"/>
</dbReference>
<dbReference type="Pfam" id="PF18052">
    <property type="entry name" value="Rx_N"/>
    <property type="match status" value="1"/>
</dbReference>
<dbReference type="InterPro" id="IPR038005">
    <property type="entry name" value="RX-like_CC"/>
</dbReference>
<dbReference type="Gene3D" id="1.20.5.4130">
    <property type="match status" value="1"/>
</dbReference>
<keyword evidence="2" id="KW-0433">Leucine-rich repeat</keyword>
<evidence type="ECO:0000256" key="2">
    <source>
        <dbReference type="ARBA" id="ARBA00022614"/>
    </source>
</evidence>
<dbReference type="InterPro" id="IPR027417">
    <property type="entry name" value="P-loop_NTPase"/>
</dbReference>
<dbReference type="AlphaFoldDB" id="M8A247"/>
<protein>
    <submittedName>
        <fullName evidence="8">Disease resistance protein RPP13</fullName>
    </submittedName>
</protein>
<dbReference type="InterPro" id="IPR041118">
    <property type="entry name" value="Rx_N"/>
</dbReference>
<evidence type="ECO:0000259" key="6">
    <source>
        <dbReference type="Pfam" id="PF00931"/>
    </source>
</evidence>
<comment type="similarity">
    <text evidence="1">Belongs to the disease resistance NB-LRR family.</text>
</comment>
<reference evidence="8" key="1">
    <citation type="journal article" date="2013" name="Nature">
        <title>Draft genome of the wheat A-genome progenitor Triticum urartu.</title>
        <authorList>
            <person name="Ling H.Q."/>
            <person name="Zhao S."/>
            <person name="Liu D."/>
            <person name="Wang J."/>
            <person name="Sun H."/>
            <person name="Zhang C."/>
            <person name="Fan H."/>
            <person name="Li D."/>
            <person name="Dong L."/>
            <person name="Tao Y."/>
            <person name="Gao C."/>
            <person name="Wu H."/>
            <person name="Li Y."/>
            <person name="Cui Y."/>
            <person name="Guo X."/>
            <person name="Zheng S."/>
            <person name="Wang B."/>
            <person name="Yu K."/>
            <person name="Liang Q."/>
            <person name="Yang W."/>
            <person name="Lou X."/>
            <person name="Chen J."/>
            <person name="Feng M."/>
            <person name="Jian J."/>
            <person name="Zhang X."/>
            <person name="Luo G."/>
            <person name="Jiang Y."/>
            <person name="Liu J."/>
            <person name="Wang Z."/>
            <person name="Sha Y."/>
            <person name="Zhang B."/>
            <person name="Wu H."/>
            <person name="Tang D."/>
            <person name="Shen Q."/>
            <person name="Xue P."/>
            <person name="Zou S."/>
            <person name="Wang X."/>
            <person name="Liu X."/>
            <person name="Wang F."/>
            <person name="Yang Y."/>
            <person name="An X."/>
            <person name="Dong Z."/>
            <person name="Zhang K."/>
            <person name="Zhang X."/>
            <person name="Luo M.C."/>
            <person name="Dvorak J."/>
            <person name="Tong Y."/>
            <person name="Wang J."/>
            <person name="Yang H."/>
            <person name="Li Z."/>
            <person name="Wang D."/>
            <person name="Zhang A."/>
            <person name="Wang J."/>
        </authorList>
    </citation>
    <scope>NUCLEOTIDE SEQUENCE</scope>
</reference>
<name>M8A247_TRIUA</name>
<proteinExistence type="inferred from homology"/>
<dbReference type="PANTHER" id="PTHR19338:SF58">
    <property type="entry name" value="OS09G0517100 PROTEIN"/>
    <property type="match status" value="1"/>
</dbReference>
<organism evidence="8">
    <name type="scientific">Triticum urartu</name>
    <name type="common">Red wild einkorn</name>
    <name type="synonym">Crithodium urartu</name>
    <dbReference type="NCBI Taxonomy" id="4572"/>
    <lineage>
        <taxon>Eukaryota</taxon>
        <taxon>Viridiplantae</taxon>
        <taxon>Streptophyta</taxon>
        <taxon>Embryophyta</taxon>
        <taxon>Tracheophyta</taxon>
        <taxon>Spermatophyta</taxon>
        <taxon>Magnoliopsida</taxon>
        <taxon>Liliopsida</taxon>
        <taxon>Poales</taxon>
        <taxon>Poaceae</taxon>
        <taxon>BOP clade</taxon>
        <taxon>Pooideae</taxon>
        <taxon>Triticodae</taxon>
        <taxon>Triticeae</taxon>
        <taxon>Triticinae</taxon>
        <taxon>Triticum</taxon>
    </lineage>
</organism>
<keyword evidence="4" id="KW-0547">Nucleotide-binding</keyword>
<feature type="domain" description="NB-ARC" evidence="6">
    <location>
        <begin position="175"/>
        <end position="338"/>
    </location>
</feature>
<evidence type="ECO:0000256" key="5">
    <source>
        <dbReference type="ARBA" id="ARBA00022821"/>
    </source>
</evidence>